<dbReference type="AlphaFoldDB" id="A0A660SCM3"/>
<dbReference type="Proteomes" id="UP000268469">
    <property type="component" value="Unassembled WGS sequence"/>
</dbReference>
<organism evidence="1 2">
    <name type="scientific">candidate division WOR-3 bacterium</name>
    <dbReference type="NCBI Taxonomy" id="2052148"/>
    <lineage>
        <taxon>Bacteria</taxon>
        <taxon>Bacteria division WOR-3</taxon>
    </lineage>
</organism>
<evidence type="ECO:0000313" key="2">
    <source>
        <dbReference type="Proteomes" id="UP000268469"/>
    </source>
</evidence>
<gene>
    <name evidence="1" type="ORF">DRP53_10570</name>
</gene>
<evidence type="ECO:0000313" key="1">
    <source>
        <dbReference type="EMBL" id="RKX68529.1"/>
    </source>
</evidence>
<dbReference type="EMBL" id="QNBE01000153">
    <property type="protein sequence ID" value="RKX68529.1"/>
    <property type="molecule type" value="Genomic_DNA"/>
</dbReference>
<reference evidence="1 2" key="1">
    <citation type="submission" date="2018-06" db="EMBL/GenBank/DDBJ databases">
        <title>Extensive metabolic versatility and redundancy in microbially diverse, dynamic hydrothermal sediments.</title>
        <authorList>
            <person name="Dombrowski N."/>
            <person name="Teske A."/>
            <person name="Baker B.J."/>
        </authorList>
    </citation>
    <scope>NUCLEOTIDE SEQUENCE [LARGE SCALE GENOMIC DNA]</scope>
    <source>
        <strain evidence="1">B36_G15</strain>
    </source>
</reference>
<protein>
    <submittedName>
        <fullName evidence="1">Uncharacterized protein</fullName>
    </submittedName>
</protein>
<accession>A0A660SCM3</accession>
<sequence>MILILLISFFPYPSVTLSEIRDDFDLFEAATGYPDLTRLKNSALLLKDSLRSFSILFSDFSPEDETTFCQKEDGAPMRHFAITGGYFWRNFKVRCKLLKTEAKRWTKVKGEHIRPREIWFQRCPYRMVGDLVFVVSMRNFDFGYAFGYGVTKKYWNFYTCWYEDNDFGAKMVSGVNYNGQLSGYDLATGVALGKCSGMFNPGWEWWERERGYITGHLIIKDDKARIMVLPEVATEWLGRTQTSLSLRMEREIGKVRIHFEAGFWHHLLLWHEKKLVDLEDSHRQVLGIGLKGRFFPFLITIIPRYYYEVHRYSYGLVDKFQGVALHGGLSLRIGKYLELRMGGVENLFADFALSPYSVARRVYGGGIGISWRPLNLSFLYQTTEMGYGYGWPTYDRFRFRTLAGEMKVSI</sequence>
<proteinExistence type="predicted"/>
<comment type="caution">
    <text evidence="1">The sequence shown here is derived from an EMBL/GenBank/DDBJ whole genome shotgun (WGS) entry which is preliminary data.</text>
</comment>
<name>A0A660SCM3_UNCW3</name>